<evidence type="ECO:0000313" key="2">
    <source>
        <dbReference type="EnsemblMetazoa" id="ACUA022717-PA"/>
    </source>
</evidence>
<proteinExistence type="predicted"/>
<reference evidence="2" key="2">
    <citation type="submission" date="2020-05" db="UniProtKB">
        <authorList>
            <consortium name="EnsemblMetazoa"/>
        </authorList>
    </citation>
    <scope>IDENTIFICATION</scope>
    <source>
        <strain evidence="2">A-37</strain>
    </source>
</reference>
<dbReference type="EMBL" id="AXCM01001880">
    <property type="status" value="NOT_ANNOTATED_CDS"/>
    <property type="molecule type" value="Genomic_DNA"/>
</dbReference>
<dbReference type="VEuPathDB" id="VectorBase:ACUA022717"/>
<dbReference type="Proteomes" id="UP000075883">
    <property type="component" value="Unassembled WGS sequence"/>
</dbReference>
<name>A0A182MNS8_9DIPT</name>
<keyword evidence="3" id="KW-1185">Reference proteome</keyword>
<reference evidence="3" key="1">
    <citation type="submission" date="2013-09" db="EMBL/GenBank/DDBJ databases">
        <title>The Genome Sequence of Anopheles culicifacies species A.</title>
        <authorList>
            <consortium name="The Broad Institute Genomics Platform"/>
            <person name="Neafsey D.E."/>
            <person name="Besansky N."/>
            <person name="Howell P."/>
            <person name="Walton C."/>
            <person name="Young S.K."/>
            <person name="Zeng Q."/>
            <person name="Gargeya S."/>
            <person name="Fitzgerald M."/>
            <person name="Haas B."/>
            <person name="Abouelleil A."/>
            <person name="Allen A.W."/>
            <person name="Alvarado L."/>
            <person name="Arachchi H.M."/>
            <person name="Berlin A.M."/>
            <person name="Chapman S.B."/>
            <person name="Gainer-Dewar J."/>
            <person name="Goldberg J."/>
            <person name="Griggs A."/>
            <person name="Gujja S."/>
            <person name="Hansen M."/>
            <person name="Howarth C."/>
            <person name="Imamovic A."/>
            <person name="Ireland A."/>
            <person name="Larimer J."/>
            <person name="McCowan C."/>
            <person name="Murphy C."/>
            <person name="Pearson M."/>
            <person name="Poon T.W."/>
            <person name="Priest M."/>
            <person name="Roberts A."/>
            <person name="Saif S."/>
            <person name="Shea T."/>
            <person name="Sisk P."/>
            <person name="Sykes S."/>
            <person name="Wortman J."/>
            <person name="Nusbaum C."/>
            <person name="Birren B."/>
        </authorList>
    </citation>
    <scope>NUCLEOTIDE SEQUENCE [LARGE SCALE GENOMIC DNA]</scope>
    <source>
        <strain evidence="3">A-37</strain>
    </source>
</reference>
<dbReference type="EnsemblMetazoa" id="ACUA022717-RA">
    <property type="protein sequence ID" value="ACUA022717-PA"/>
    <property type="gene ID" value="ACUA022717"/>
</dbReference>
<dbReference type="AlphaFoldDB" id="A0A182MNS8"/>
<feature type="compositionally biased region" description="Basic and acidic residues" evidence="1">
    <location>
        <begin position="106"/>
        <end position="116"/>
    </location>
</feature>
<evidence type="ECO:0000313" key="3">
    <source>
        <dbReference type="Proteomes" id="UP000075883"/>
    </source>
</evidence>
<sequence>MHEPPVEQHANTIRHEKRSMEALPESSLHRIILWHIPLLHEQLPCALMATRGICFQPRTKTLASRYVSARIGRFSVRFLLVADAAWDGEDDRVPLNSYRIENADPPNRKRSECFGN</sequence>
<protein>
    <submittedName>
        <fullName evidence="2">Uncharacterized protein</fullName>
    </submittedName>
</protein>
<evidence type="ECO:0000256" key="1">
    <source>
        <dbReference type="SAM" id="MobiDB-lite"/>
    </source>
</evidence>
<feature type="region of interest" description="Disordered" evidence="1">
    <location>
        <begin position="97"/>
        <end position="116"/>
    </location>
</feature>
<accession>A0A182MNS8</accession>
<organism evidence="2 3">
    <name type="scientific">Anopheles culicifacies</name>
    <dbReference type="NCBI Taxonomy" id="139723"/>
    <lineage>
        <taxon>Eukaryota</taxon>
        <taxon>Metazoa</taxon>
        <taxon>Ecdysozoa</taxon>
        <taxon>Arthropoda</taxon>
        <taxon>Hexapoda</taxon>
        <taxon>Insecta</taxon>
        <taxon>Pterygota</taxon>
        <taxon>Neoptera</taxon>
        <taxon>Endopterygota</taxon>
        <taxon>Diptera</taxon>
        <taxon>Nematocera</taxon>
        <taxon>Culicoidea</taxon>
        <taxon>Culicidae</taxon>
        <taxon>Anophelinae</taxon>
        <taxon>Anopheles</taxon>
        <taxon>culicifacies species complex</taxon>
    </lineage>
</organism>